<proteinExistence type="predicted"/>
<organism evidence="2 3">
    <name type="scientific">Ktedonospora formicarum</name>
    <dbReference type="NCBI Taxonomy" id="2778364"/>
    <lineage>
        <taxon>Bacteria</taxon>
        <taxon>Bacillati</taxon>
        <taxon>Chloroflexota</taxon>
        <taxon>Ktedonobacteria</taxon>
        <taxon>Ktedonobacterales</taxon>
        <taxon>Ktedonobacteraceae</taxon>
        <taxon>Ktedonospora</taxon>
    </lineage>
</organism>
<dbReference type="RefSeq" id="WP_220196365.1">
    <property type="nucleotide sequence ID" value="NZ_BNJF01000002.1"/>
</dbReference>
<evidence type="ECO:0000313" key="3">
    <source>
        <dbReference type="Proteomes" id="UP000612362"/>
    </source>
</evidence>
<sequence>MDEDRIDVSAGLDISLELFALHRLSGTLQAELHRVPGLPKKSTARLELVNGAVVSCSVIDKQGQQAPIAKEVLIRLNDERGPFEWSFHPVKPTSPNHVTNHPPTQTRSPQPQRTPTGQAGGSFPVVSDTNMLIPHAVAVMNWHWFHNWTPQQRQALFMVWRLIDGRHTVWEIKEALQASHAPTLVDEILNALLTLKVIILKK</sequence>
<dbReference type="Proteomes" id="UP000612362">
    <property type="component" value="Unassembled WGS sequence"/>
</dbReference>
<dbReference type="EMBL" id="BNJF01000002">
    <property type="protein sequence ID" value="GHO47043.1"/>
    <property type="molecule type" value="Genomic_DNA"/>
</dbReference>
<evidence type="ECO:0000256" key="1">
    <source>
        <dbReference type="SAM" id="MobiDB-lite"/>
    </source>
</evidence>
<evidence type="ECO:0000313" key="2">
    <source>
        <dbReference type="EMBL" id="GHO47043.1"/>
    </source>
</evidence>
<protein>
    <submittedName>
        <fullName evidence="2">Uncharacterized protein</fullName>
    </submittedName>
</protein>
<dbReference type="AlphaFoldDB" id="A0A8J3I749"/>
<keyword evidence="3" id="KW-1185">Reference proteome</keyword>
<accession>A0A8J3I749</accession>
<name>A0A8J3I749_9CHLR</name>
<feature type="compositionally biased region" description="Low complexity" evidence="1">
    <location>
        <begin position="102"/>
        <end position="117"/>
    </location>
</feature>
<gene>
    <name evidence="2" type="ORF">KSX_52060</name>
</gene>
<feature type="region of interest" description="Disordered" evidence="1">
    <location>
        <begin position="85"/>
        <end position="121"/>
    </location>
</feature>
<reference evidence="2" key="1">
    <citation type="submission" date="2020-10" db="EMBL/GenBank/DDBJ databases">
        <title>Taxonomic study of unclassified bacteria belonging to the class Ktedonobacteria.</title>
        <authorList>
            <person name="Yabe S."/>
            <person name="Wang C.M."/>
            <person name="Zheng Y."/>
            <person name="Sakai Y."/>
            <person name="Cavaletti L."/>
            <person name="Monciardini P."/>
            <person name="Donadio S."/>
        </authorList>
    </citation>
    <scope>NUCLEOTIDE SEQUENCE</scope>
    <source>
        <strain evidence="2">SOSP1-1</strain>
    </source>
</reference>
<comment type="caution">
    <text evidence="2">The sequence shown here is derived from an EMBL/GenBank/DDBJ whole genome shotgun (WGS) entry which is preliminary data.</text>
</comment>